<accession>A0AAI9VE31</accession>
<feature type="compositionally biased region" description="Basic and acidic residues" evidence="1">
    <location>
        <begin position="490"/>
        <end position="513"/>
    </location>
</feature>
<dbReference type="AlphaFoldDB" id="A0AAI9VE31"/>
<gene>
    <name evidence="2" type="ORF">CCUS01_15396</name>
</gene>
<proteinExistence type="predicted"/>
<dbReference type="EMBL" id="MPDP01000072">
    <property type="protein sequence ID" value="KAK1485063.1"/>
    <property type="molecule type" value="Genomic_DNA"/>
</dbReference>
<protein>
    <submittedName>
        <fullName evidence="2">Uncharacterized protein</fullName>
    </submittedName>
</protein>
<name>A0AAI9VE31_9PEZI</name>
<evidence type="ECO:0000256" key="1">
    <source>
        <dbReference type="SAM" id="MobiDB-lite"/>
    </source>
</evidence>
<dbReference type="Proteomes" id="UP001239213">
    <property type="component" value="Unassembled WGS sequence"/>
</dbReference>
<evidence type="ECO:0000313" key="2">
    <source>
        <dbReference type="EMBL" id="KAK1485063.1"/>
    </source>
</evidence>
<feature type="region of interest" description="Disordered" evidence="1">
    <location>
        <begin position="77"/>
        <end position="104"/>
    </location>
</feature>
<comment type="caution">
    <text evidence="2">The sequence shown here is derived from an EMBL/GenBank/DDBJ whole genome shotgun (WGS) entry which is preliminary data.</text>
</comment>
<reference evidence="2" key="1">
    <citation type="submission" date="2016-11" db="EMBL/GenBank/DDBJ databases">
        <title>The genome sequence of Colletotrichum cuscutae.</title>
        <authorList>
            <person name="Baroncelli R."/>
        </authorList>
    </citation>
    <scope>NUCLEOTIDE SEQUENCE</scope>
    <source>
        <strain evidence="2">IMI 304802</strain>
    </source>
</reference>
<feature type="region of interest" description="Disordered" evidence="1">
    <location>
        <begin position="224"/>
        <end position="256"/>
    </location>
</feature>
<feature type="compositionally biased region" description="Polar residues" evidence="1">
    <location>
        <begin position="246"/>
        <end position="256"/>
    </location>
</feature>
<organism evidence="2 3">
    <name type="scientific">Colletotrichum cuscutae</name>
    <dbReference type="NCBI Taxonomy" id="1209917"/>
    <lineage>
        <taxon>Eukaryota</taxon>
        <taxon>Fungi</taxon>
        <taxon>Dikarya</taxon>
        <taxon>Ascomycota</taxon>
        <taxon>Pezizomycotina</taxon>
        <taxon>Sordariomycetes</taxon>
        <taxon>Hypocreomycetidae</taxon>
        <taxon>Glomerellales</taxon>
        <taxon>Glomerellaceae</taxon>
        <taxon>Colletotrichum</taxon>
        <taxon>Colletotrichum acutatum species complex</taxon>
    </lineage>
</organism>
<feature type="compositionally biased region" description="Basic and acidic residues" evidence="1">
    <location>
        <begin position="91"/>
        <end position="104"/>
    </location>
</feature>
<evidence type="ECO:0000313" key="3">
    <source>
        <dbReference type="Proteomes" id="UP001239213"/>
    </source>
</evidence>
<feature type="region of interest" description="Disordered" evidence="1">
    <location>
        <begin position="489"/>
        <end position="513"/>
    </location>
</feature>
<sequence>MPAKRVSPFIPMCHGSQLFGDPWRRLRRSFAFTFHHHITIIVELTLGVAHKVKLSLRVEDGAQRSFRQVGERRDIHGNVSRKGNTQSELLDTGHGRHVSDRQLGGDDLPWNREISISRHPFLTRERISRELDSRSTLHFVVRMIRVSCFKLMNGGRVILLRKILAKAELQVRHYLRCRSHNDYTRSMIQRALVAPEHTVAAKSLQGKVRWDCKPVSWELQTFSCDGQSTDSGGPRKQQQKKERPSTAISHNADAPSQFSFQPDLMLEVTEQKGQREKKRGGGTCCFHRVALLGPLAANDPHSDGMLGACGYRERRCTFVNGCHDTCWAEARWIRSDRTTGIFCSRWLCLDVPGMDSLPSHLTIEGCHGPLSGLCGMLMGNACANLEPCLVQSLGGWAGSHGNGEGQGLSPVPSSPRMPPLFVCRRLFDLLASPTGSQIRRLAMSMRQVHRGCIPRSWAPPHGNCLGFAEALIVCTTVCTWWNSNSVRAQYSEERETETKEERKRKRKDEESQSDKPIYLTLRQIEVGTSGYPYLPPVSKVPKVPSIPLGKLEAEVVLASLISSSVTNRKVPPQSRYLKEPQEEVSSTLALLLGAGFPRELQRTFISISITHLQVLRLTFSLYQKDAASYLTSDTRHPQGTYHLIQDIPKLNFPGFERHAAPVAPRAGTQYFHGIVDLLYDGTPAAPYPLPIDFPCCTSARDQSIADGEPTDLQQIEMANRLCL</sequence>
<keyword evidence="3" id="KW-1185">Reference proteome</keyword>